<feature type="region of interest" description="Disordered" evidence="1">
    <location>
        <begin position="64"/>
        <end position="104"/>
    </location>
</feature>
<dbReference type="AlphaFoldDB" id="A0A5B7IY45"/>
<evidence type="ECO:0000313" key="2">
    <source>
        <dbReference type="EMBL" id="MPC86397.1"/>
    </source>
</evidence>
<evidence type="ECO:0000313" key="3">
    <source>
        <dbReference type="Proteomes" id="UP000324222"/>
    </source>
</evidence>
<dbReference type="EMBL" id="VSRR010071317">
    <property type="protein sequence ID" value="MPC86397.1"/>
    <property type="molecule type" value="Genomic_DNA"/>
</dbReference>
<organism evidence="2 3">
    <name type="scientific">Portunus trituberculatus</name>
    <name type="common">Swimming crab</name>
    <name type="synonym">Neptunus trituberculatus</name>
    <dbReference type="NCBI Taxonomy" id="210409"/>
    <lineage>
        <taxon>Eukaryota</taxon>
        <taxon>Metazoa</taxon>
        <taxon>Ecdysozoa</taxon>
        <taxon>Arthropoda</taxon>
        <taxon>Crustacea</taxon>
        <taxon>Multicrustacea</taxon>
        <taxon>Malacostraca</taxon>
        <taxon>Eumalacostraca</taxon>
        <taxon>Eucarida</taxon>
        <taxon>Decapoda</taxon>
        <taxon>Pleocyemata</taxon>
        <taxon>Brachyura</taxon>
        <taxon>Eubrachyura</taxon>
        <taxon>Portunoidea</taxon>
        <taxon>Portunidae</taxon>
        <taxon>Portuninae</taxon>
        <taxon>Portunus</taxon>
    </lineage>
</organism>
<feature type="compositionally biased region" description="Low complexity" evidence="1">
    <location>
        <begin position="84"/>
        <end position="104"/>
    </location>
</feature>
<comment type="caution">
    <text evidence="2">The sequence shown here is derived from an EMBL/GenBank/DDBJ whole genome shotgun (WGS) entry which is preliminary data.</text>
</comment>
<feature type="region of interest" description="Disordered" evidence="1">
    <location>
        <begin position="1"/>
        <end position="37"/>
    </location>
</feature>
<dbReference type="Proteomes" id="UP000324222">
    <property type="component" value="Unassembled WGS sequence"/>
</dbReference>
<keyword evidence="3" id="KW-1185">Reference proteome</keyword>
<sequence>MSPAHVSDNLAVSGGANHLLGPSSPTPSSSGRDLVPRVIRRRYVTSRRLLSLNAHPLKRTRVIRRRGVAGYESRNSDTLISRHSQQPSRAASPRQRSSSSHVLA</sequence>
<proteinExistence type="predicted"/>
<evidence type="ECO:0000256" key="1">
    <source>
        <dbReference type="SAM" id="MobiDB-lite"/>
    </source>
</evidence>
<gene>
    <name evidence="2" type="ORF">E2C01_081224</name>
</gene>
<name>A0A5B7IY45_PORTR</name>
<reference evidence="2 3" key="1">
    <citation type="submission" date="2019-05" db="EMBL/GenBank/DDBJ databases">
        <title>Another draft genome of Portunus trituberculatus and its Hox gene families provides insights of decapod evolution.</title>
        <authorList>
            <person name="Jeong J.-H."/>
            <person name="Song I."/>
            <person name="Kim S."/>
            <person name="Choi T."/>
            <person name="Kim D."/>
            <person name="Ryu S."/>
            <person name="Kim W."/>
        </authorList>
    </citation>
    <scope>NUCLEOTIDE SEQUENCE [LARGE SCALE GENOMIC DNA]</scope>
    <source>
        <tissue evidence="2">Muscle</tissue>
    </source>
</reference>
<protein>
    <submittedName>
        <fullName evidence="2">Uncharacterized protein</fullName>
    </submittedName>
</protein>
<accession>A0A5B7IY45</accession>